<comment type="similarity">
    <text evidence="1">Belongs to the pseudomonas-type ThrB family.</text>
</comment>
<protein>
    <submittedName>
        <fullName evidence="3">Phosphotransferase</fullName>
    </submittedName>
</protein>
<dbReference type="PANTHER" id="PTHR21064">
    <property type="entry name" value="AMINOGLYCOSIDE PHOSPHOTRANSFERASE DOMAIN-CONTAINING PROTEIN-RELATED"/>
    <property type="match status" value="1"/>
</dbReference>
<feature type="domain" description="Aminoglycoside phosphotransferase" evidence="2">
    <location>
        <begin position="17"/>
        <end position="208"/>
    </location>
</feature>
<organism evidence="3 4">
    <name type="scientific">Shouchella miscanthi</name>
    <dbReference type="NCBI Taxonomy" id="2598861"/>
    <lineage>
        <taxon>Bacteria</taxon>
        <taxon>Bacillati</taxon>
        <taxon>Bacillota</taxon>
        <taxon>Bacilli</taxon>
        <taxon>Bacillales</taxon>
        <taxon>Bacillaceae</taxon>
        <taxon>Shouchella</taxon>
    </lineage>
</organism>
<keyword evidence="4" id="KW-1185">Reference proteome</keyword>
<evidence type="ECO:0000313" key="4">
    <source>
        <dbReference type="Proteomes" id="UP001341820"/>
    </source>
</evidence>
<evidence type="ECO:0000256" key="1">
    <source>
        <dbReference type="ARBA" id="ARBA00038240"/>
    </source>
</evidence>
<gene>
    <name evidence="3" type="ORF">P5F74_14615</name>
</gene>
<evidence type="ECO:0000259" key="2">
    <source>
        <dbReference type="Pfam" id="PF01636"/>
    </source>
</evidence>
<dbReference type="PANTHER" id="PTHR21064:SF6">
    <property type="entry name" value="AMINOGLYCOSIDE PHOSPHOTRANSFERASE DOMAIN-CONTAINING PROTEIN"/>
    <property type="match status" value="1"/>
</dbReference>
<dbReference type="Gene3D" id="3.90.1200.10">
    <property type="match status" value="1"/>
</dbReference>
<dbReference type="InterPro" id="IPR002575">
    <property type="entry name" value="Aminoglycoside_PTrfase"/>
</dbReference>
<comment type="caution">
    <text evidence="3">The sequence shown here is derived from an EMBL/GenBank/DDBJ whole genome shotgun (WGS) entry which is preliminary data.</text>
</comment>
<dbReference type="InterPro" id="IPR011009">
    <property type="entry name" value="Kinase-like_dom_sf"/>
</dbReference>
<proteinExistence type="inferred from homology"/>
<dbReference type="RefSeq" id="WP_144558425.1">
    <property type="nucleotide sequence ID" value="NZ_CP042163.1"/>
</dbReference>
<reference evidence="3 4" key="1">
    <citation type="submission" date="2023-03" db="EMBL/GenBank/DDBJ databases">
        <title>Bacillus Genome Sequencing.</title>
        <authorList>
            <person name="Dunlap C."/>
        </authorList>
    </citation>
    <scope>NUCLEOTIDE SEQUENCE [LARGE SCALE GENOMIC DNA]</scope>
    <source>
        <strain evidence="3 4">B-4107</strain>
    </source>
</reference>
<dbReference type="SUPFAM" id="SSF56112">
    <property type="entry name" value="Protein kinase-like (PK-like)"/>
    <property type="match status" value="1"/>
</dbReference>
<dbReference type="Proteomes" id="UP001341820">
    <property type="component" value="Unassembled WGS sequence"/>
</dbReference>
<dbReference type="EMBL" id="JAROAS010000029">
    <property type="protein sequence ID" value="MED4129373.1"/>
    <property type="molecule type" value="Genomic_DNA"/>
</dbReference>
<evidence type="ECO:0000313" key="3">
    <source>
        <dbReference type="EMBL" id="MED4129373.1"/>
    </source>
</evidence>
<dbReference type="Pfam" id="PF01636">
    <property type="entry name" value="APH"/>
    <property type="match status" value="1"/>
</dbReference>
<name>A0ABU6NME9_9BACI</name>
<sequence>MRKIDQAFQLSIRYTDKVTNRVDFIHTNEKKTFILKKKSDQERARMEAQLLQDLHRKEQPVPVPLKTTSNEYTVQSQDSFYVVYSYLDGHLIAAETLLDQQALVKQSGYALAKLDNALLEVSDYHPFRKRHVYTSLYHNIIPFMKKEAIALDVVHLLTELADEMLLLEQLPTQLIHRDPHYRHFLYFEDTVNGIIDLELVEENIRVLDPCYFATSVLRDVYSSPADVDRWFPAIKAFFRAYHQENPFTIQERKAFWLTLLSIEAVMIAFFSHDEERMEKNRSMFLWLYENRQLFDELIHLR</sequence>
<accession>A0ABU6NME9</accession>
<dbReference type="Gene3D" id="3.30.200.20">
    <property type="entry name" value="Phosphorylase Kinase, domain 1"/>
    <property type="match status" value="1"/>
</dbReference>
<dbReference type="InterPro" id="IPR050249">
    <property type="entry name" value="Pseudomonas-type_ThrB"/>
</dbReference>